<reference evidence="1" key="2">
    <citation type="submission" date="2022-10" db="EMBL/GenBank/DDBJ databases">
        <authorList>
            <person name="Ngo T.-E."/>
        </authorList>
    </citation>
    <scope>NUCLEOTIDE SEQUENCE</scope>
    <source>
        <strain evidence="1">JHB</strain>
    </source>
</reference>
<name>A0A9Q9STB0_MOOP1</name>
<dbReference type="Proteomes" id="UP000176944">
    <property type="component" value="Chromosome"/>
</dbReference>
<evidence type="ECO:0000313" key="1">
    <source>
        <dbReference type="EMBL" id="WAN69262.1"/>
    </source>
</evidence>
<proteinExistence type="predicted"/>
<reference evidence="1" key="1">
    <citation type="journal article" date="2017" name="Proc. Natl. Acad. Sci. U.S.A.">
        <title>Comparative genomics uncovers the prolific and distinctive metabolic potential of the cyanobacterial genus Moorea.</title>
        <authorList>
            <person name="Leao T."/>
            <person name="Castelao G."/>
            <person name="Korobeynikov A."/>
            <person name="Monroe E.A."/>
            <person name="Podell S."/>
            <person name="Glukhov E."/>
            <person name="Allen E.E."/>
            <person name="Gerwick W.H."/>
            <person name="Gerwick L."/>
        </authorList>
    </citation>
    <scope>NUCLEOTIDE SEQUENCE</scope>
    <source>
        <strain evidence="1">JHB</strain>
    </source>
</reference>
<dbReference type="EMBL" id="CP017708">
    <property type="protein sequence ID" value="WAN69262.1"/>
    <property type="molecule type" value="Genomic_DNA"/>
</dbReference>
<protein>
    <submittedName>
        <fullName evidence="1">Uncharacterized protein</fullName>
    </submittedName>
</protein>
<dbReference type="AlphaFoldDB" id="A0A9Q9STB0"/>
<accession>A0A9Q9STB0</accession>
<sequence>MQTDALCLREPGSMLRVPTFAYARMIFPVLYGKLPTLAADSGSAIAP</sequence>
<organism evidence="1">
    <name type="scientific">Moorena producens (strain JHB)</name>
    <dbReference type="NCBI Taxonomy" id="1454205"/>
    <lineage>
        <taxon>Bacteria</taxon>
        <taxon>Bacillati</taxon>
        <taxon>Cyanobacteriota</taxon>
        <taxon>Cyanophyceae</taxon>
        <taxon>Coleofasciculales</taxon>
        <taxon>Coleofasciculaceae</taxon>
        <taxon>Moorena</taxon>
    </lineage>
</organism>
<gene>
    <name evidence="1" type="ORF">BJP36_43670</name>
</gene>